<feature type="domain" description="DUF7025" evidence="3">
    <location>
        <begin position="47"/>
        <end position="164"/>
    </location>
</feature>
<dbReference type="PANTHER" id="PTHR46411:SF3">
    <property type="entry name" value="AAA+ ATPASE DOMAIN-CONTAINING PROTEIN"/>
    <property type="match status" value="1"/>
</dbReference>
<keyword evidence="5" id="KW-1185">Reference proteome</keyword>
<feature type="region of interest" description="Disordered" evidence="1">
    <location>
        <begin position="1"/>
        <end position="22"/>
    </location>
</feature>
<dbReference type="PANTHER" id="PTHR46411">
    <property type="entry name" value="FAMILY ATPASE, PUTATIVE-RELATED"/>
    <property type="match status" value="1"/>
</dbReference>
<feature type="compositionally biased region" description="Polar residues" evidence="1">
    <location>
        <begin position="7"/>
        <end position="22"/>
    </location>
</feature>
<feature type="domain" description="ATPase AAA-type core" evidence="2">
    <location>
        <begin position="348"/>
        <end position="435"/>
    </location>
</feature>
<comment type="caution">
    <text evidence="4">The sequence shown here is derived from an EMBL/GenBank/DDBJ whole genome shotgun (WGS) entry which is preliminary data.</text>
</comment>
<sequence length="435" mass="48783">MAEAASNLRNITGISSEGNTEGNTKKEHLTFLIGCLESEYATTLEKVRNLVQHGEITYDLLWAIFVPGEELFARCDLTGEPRAFLLRKIRRERISPQDKEHWEHIPRPPQDKEQWSLTCEYVEAADDSSVAGQQFGLASHTITIGIFDGVQKITELAAFPIKYHANPIDIRQKLIHRGRKWAKLSGVHHKHYNGLAHWNPQGPPDLVHTKAGPAWVNGRIMIDRRTFASAEPIYMRPTPQKRLSGESWHVLVDTEPSDSIPKVMGDEHLLLASPIVYGFSLTVKRWFVFNVECVTSIDWEAKTFDNLAIDSDRKHLIKGLVNSHANLKEERSADDFVTGKGMGLVINLFGPPGVGKTLTVEATAEYLQKPLYSVSAGELGTTPTDLAKKLTEIFSFMPIWGAVVLIDEADVFLEKRGTVSIERNAIVSIFLRQLE</sequence>
<evidence type="ECO:0000256" key="1">
    <source>
        <dbReference type="SAM" id="MobiDB-lite"/>
    </source>
</evidence>
<evidence type="ECO:0000259" key="3">
    <source>
        <dbReference type="Pfam" id="PF22942"/>
    </source>
</evidence>
<dbReference type="InterPro" id="IPR027417">
    <property type="entry name" value="P-loop_NTPase"/>
</dbReference>
<dbReference type="Gene3D" id="3.40.50.300">
    <property type="entry name" value="P-loop containing nucleotide triphosphate hydrolases"/>
    <property type="match status" value="1"/>
</dbReference>
<evidence type="ECO:0000313" key="5">
    <source>
        <dbReference type="Proteomes" id="UP000620124"/>
    </source>
</evidence>
<dbReference type="AlphaFoldDB" id="A0A8H6XM47"/>
<dbReference type="GO" id="GO:0016887">
    <property type="term" value="F:ATP hydrolysis activity"/>
    <property type="evidence" value="ECO:0007669"/>
    <property type="project" value="InterPro"/>
</dbReference>
<dbReference type="Pfam" id="PF00004">
    <property type="entry name" value="AAA"/>
    <property type="match status" value="1"/>
</dbReference>
<dbReference type="OrthoDB" id="10042665at2759"/>
<gene>
    <name evidence="4" type="ORF">MVEN_01711300</name>
</gene>
<dbReference type="EMBL" id="JACAZI010000015">
    <property type="protein sequence ID" value="KAF7344208.1"/>
    <property type="molecule type" value="Genomic_DNA"/>
</dbReference>
<accession>A0A8H6XM47</accession>
<organism evidence="4 5">
    <name type="scientific">Mycena venus</name>
    <dbReference type="NCBI Taxonomy" id="2733690"/>
    <lineage>
        <taxon>Eukaryota</taxon>
        <taxon>Fungi</taxon>
        <taxon>Dikarya</taxon>
        <taxon>Basidiomycota</taxon>
        <taxon>Agaricomycotina</taxon>
        <taxon>Agaricomycetes</taxon>
        <taxon>Agaricomycetidae</taxon>
        <taxon>Agaricales</taxon>
        <taxon>Marasmiineae</taxon>
        <taxon>Mycenaceae</taxon>
        <taxon>Mycena</taxon>
    </lineage>
</organism>
<dbReference type="InterPro" id="IPR054289">
    <property type="entry name" value="DUF7025"/>
</dbReference>
<reference evidence="4" key="1">
    <citation type="submission" date="2020-05" db="EMBL/GenBank/DDBJ databases">
        <title>Mycena genomes resolve the evolution of fungal bioluminescence.</title>
        <authorList>
            <person name="Tsai I.J."/>
        </authorList>
    </citation>
    <scope>NUCLEOTIDE SEQUENCE</scope>
    <source>
        <strain evidence="4">CCC161011</strain>
    </source>
</reference>
<dbReference type="Pfam" id="PF22942">
    <property type="entry name" value="DUF7025"/>
    <property type="match status" value="1"/>
</dbReference>
<dbReference type="GO" id="GO:0005524">
    <property type="term" value="F:ATP binding"/>
    <property type="evidence" value="ECO:0007669"/>
    <property type="project" value="InterPro"/>
</dbReference>
<keyword evidence="4" id="KW-0378">Hydrolase</keyword>
<dbReference type="Proteomes" id="UP000620124">
    <property type="component" value="Unassembled WGS sequence"/>
</dbReference>
<evidence type="ECO:0000313" key="4">
    <source>
        <dbReference type="EMBL" id="KAF7344208.1"/>
    </source>
</evidence>
<name>A0A8H6XM47_9AGAR</name>
<dbReference type="SUPFAM" id="SSF52540">
    <property type="entry name" value="P-loop containing nucleoside triphosphate hydrolases"/>
    <property type="match status" value="1"/>
</dbReference>
<proteinExistence type="predicted"/>
<evidence type="ECO:0000259" key="2">
    <source>
        <dbReference type="Pfam" id="PF00004"/>
    </source>
</evidence>
<dbReference type="InterPro" id="IPR003959">
    <property type="entry name" value="ATPase_AAA_core"/>
</dbReference>
<protein>
    <submittedName>
        <fullName evidence="4">p-loop containing nucleoside triphosphate hydrolase protein</fullName>
    </submittedName>
</protein>